<dbReference type="RefSeq" id="WP_087456006.1">
    <property type="nucleotide sequence ID" value="NZ_CP021434.1"/>
</dbReference>
<evidence type="ECO:0000313" key="3">
    <source>
        <dbReference type="Proteomes" id="UP000195437"/>
    </source>
</evidence>
<dbReference type="OrthoDB" id="2290285at2"/>
<dbReference type="KEGG" id="tum:CBW65_05600"/>
<protein>
    <submittedName>
        <fullName evidence="2">Uncharacterized protein</fullName>
    </submittedName>
</protein>
<proteinExistence type="predicted"/>
<keyword evidence="1" id="KW-1133">Transmembrane helix</keyword>
<keyword evidence="3" id="KW-1185">Reference proteome</keyword>
<keyword evidence="1" id="KW-0472">Membrane</keyword>
<feature type="transmembrane region" description="Helical" evidence="1">
    <location>
        <begin position="85"/>
        <end position="110"/>
    </location>
</feature>
<evidence type="ECO:0000256" key="1">
    <source>
        <dbReference type="SAM" id="Phobius"/>
    </source>
</evidence>
<name>A0A1Y0IMN1_9BACL</name>
<dbReference type="EMBL" id="CP021434">
    <property type="protein sequence ID" value="ARU60614.1"/>
    <property type="molecule type" value="Genomic_DNA"/>
</dbReference>
<feature type="transmembrane region" description="Helical" evidence="1">
    <location>
        <begin position="214"/>
        <end position="237"/>
    </location>
</feature>
<feature type="transmembrane region" description="Helical" evidence="1">
    <location>
        <begin position="46"/>
        <end position="65"/>
    </location>
</feature>
<gene>
    <name evidence="2" type="ORF">CBW65_05600</name>
</gene>
<organism evidence="2 3">
    <name type="scientific">Tumebacillus avium</name>
    <dbReference type="NCBI Taxonomy" id="1903704"/>
    <lineage>
        <taxon>Bacteria</taxon>
        <taxon>Bacillati</taxon>
        <taxon>Bacillota</taxon>
        <taxon>Bacilli</taxon>
        <taxon>Bacillales</taxon>
        <taxon>Alicyclobacillaceae</taxon>
        <taxon>Tumebacillus</taxon>
    </lineage>
</organism>
<reference evidence="3" key="1">
    <citation type="submission" date="2017-05" db="EMBL/GenBank/DDBJ databases">
        <authorList>
            <person name="Sung H."/>
        </authorList>
    </citation>
    <scope>NUCLEOTIDE SEQUENCE [LARGE SCALE GENOMIC DNA]</scope>
    <source>
        <strain evidence="3">AR23208</strain>
    </source>
</reference>
<dbReference type="AlphaFoldDB" id="A0A1Y0IMN1"/>
<evidence type="ECO:0000313" key="2">
    <source>
        <dbReference type="EMBL" id="ARU60614.1"/>
    </source>
</evidence>
<dbReference type="Proteomes" id="UP000195437">
    <property type="component" value="Chromosome"/>
</dbReference>
<feature type="transmembrane region" description="Helical" evidence="1">
    <location>
        <begin position="144"/>
        <end position="171"/>
    </location>
</feature>
<accession>A0A1Y0IMN1</accession>
<sequence length="246" mass="27519">MGTIIAGLHIVREVVPWISNDLPAASQLTPFTKWIGMDAFSFESNLLYLLLPLLAAIVYADSYLLDEKSGFTKSIYTRVSKGKYLISKFLVTFLTGAMAVLVPLFIHLLVTAMLLPSMMPDPASGTSPMIEGKMWLDFYYEHPYAYIFSYMLIDMLFAGALATFGLAVSVFVKKRFVVLLAPFLLYLFLFFILQLLGLPAWIPFKFLQPGQTVLNITVLKIASELVVVLGLSAAVFLTEGKRRETY</sequence>
<feature type="transmembrane region" description="Helical" evidence="1">
    <location>
        <begin position="183"/>
        <end position="202"/>
    </location>
</feature>
<keyword evidence="1" id="KW-0812">Transmembrane</keyword>